<dbReference type="InterPro" id="IPR035959">
    <property type="entry name" value="RutC-like_sf"/>
</dbReference>
<dbReference type="GO" id="GO:0016787">
    <property type="term" value="F:hydrolase activity"/>
    <property type="evidence" value="ECO:0007669"/>
    <property type="project" value="UniProtKB-KW"/>
</dbReference>
<dbReference type="SUPFAM" id="SSF55298">
    <property type="entry name" value="YjgF-like"/>
    <property type="match status" value="1"/>
</dbReference>
<accession>A0ABY8AR09</accession>
<evidence type="ECO:0000313" key="3">
    <source>
        <dbReference type="Proteomes" id="UP001222087"/>
    </source>
</evidence>
<gene>
    <name evidence="2" type="ORF">PXX05_14710</name>
</gene>
<keyword evidence="3" id="KW-1185">Reference proteome</keyword>
<name>A0ABY8AR09_9GAMM</name>
<dbReference type="Gene3D" id="3.30.1330.40">
    <property type="entry name" value="RutC-like"/>
    <property type="match status" value="1"/>
</dbReference>
<reference evidence="2 3" key="1">
    <citation type="submission" date="2023-02" db="EMBL/GenBank/DDBJ databases">
        <title>Genome Sequence of L. cardiaca H63T.</title>
        <authorList>
            <person name="Lopez A.E."/>
            <person name="Cianciotto N.P."/>
        </authorList>
    </citation>
    <scope>NUCLEOTIDE SEQUENCE [LARGE SCALE GENOMIC DNA]</scope>
    <source>
        <strain evidence="2 3">H63</strain>
    </source>
</reference>
<dbReference type="RefSeq" id="WP_275088943.1">
    <property type="nucleotide sequence ID" value="NZ_CP119078.1"/>
</dbReference>
<comment type="similarity">
    <text evidence="1">Belongs to the RutC family.</text>
</comment>
<keyword evidence="2" id="KW-0378">Hydrolase</keyword>
<protein>
    <submittedName>
        <fullName evidence="2">Rid family hydrolase</fullName>
    </submittedName>
</protein>
<dbReference type="Proteomes" id="UP001222087">
    <property type="component" value="Chromosome"/>
</dbReference>
<evidence type="ECO:0000313" key="2">
    <source>
        <dbReference type="EMBL" id="WED43129.1"/>
    </source>
</evidence>
<dbReference type="PANTHER" id="PTHR11803">
    <property type="entry name" value="2-IMINOBUTANOATE/2-IMINOPROPANOATE DEAMINASE RIDA"/>
    <property type="match status" value="1"/>
</dbReference>
<proteinExistence type="inferred from homology"/>
<evidence type="ECO:0000256" key="1">
    <source>
        <dbReference type="ARBA" id="ARBA00010552"/>
    </source>
</evidence>
<dbReference type="PANTHER" id="PTHR11803:SF58">
    <property type="entry name" value="PROTEIN HMF1-RELATED"/>
    <property type="match status" value="1"/>
</dbReference>
<organism evidence="2 3">
    <name type="scientific">Legionella cardiaca</name>
    <dbReference type="NCBI Taxonomy" id="1071983"/>
    <lineage>
        <taxon>Bacteria</taxon>
        <taxon>Pseudomonadati</taxon>
        <taxon>Pseudomonadota</taxon>
        <taxon>Gammaproteobacteria</taxon>
        <taxon>Legionellales</taxon>
        <taxon>Legionellaceae</taxon>
        <taxon>Legionella</taxon>
    </lineage>
</organism>
<dbReference type="EMBL" id="CP119078">
    <property type="protein sequence ID" value="WED43129.1"/>
    <property type="molecule type" value="Genomic_DNA"/>
</dbReference>
<sequence>MEKKLVPVDDVYNYDYLGFTNCVSYNGVIYVTGQAGIDAKGNLVGPGIKEQSVKTFENIQIVLQAAGATLADILAMTCFIVDIEKNGPDFFATRAQMMPVISFTSASIGISKLAMPGLLVEVQCTAALPYKTR</sequence>
<dbReference type="Pfam" id="PF01042">
    <property type="entry name" value="Ribonuc_L-PSP"/>
    <property type="match status" value="1"/>
</dbReference>
<dbReference type="InterPro" id="IPR006175">
    <property type="entry name" value="YjgF/YER057c/UK114"/>
</dbReference>